<reference evidence="2" key="1">
    <citation type="submission" date="2022-12" db="EMBL/GenBank/DDBJ databases">
        <authorList>
            <person name="Petersen C."/>
        </authorList>
    </citation>
    <scope>NUCLEOTIDE SEQUENCE</scope>
    <source>
        <strain evidence="2">IBT 35673</strain>
    </source>
</reference>
<evidence type="ECO:0000313" key="3">
    <source>
        <dbReference type="Proteomes" id="UP001147695"/>
    </source>
</evidence>
<organism evidence="2 3">
    <name type="scientific">Penicillium brevicompactum</name>
    <dbReference type="NCBI Taxonomy" id="5074"/>
    <lineage>
        <taxon>Eukaryota</taxon>
        <taxon>Fungi</taxon>
        <taxon>Dikarya</taxon>
        <taxon>Ascomycota</taxon>
        <taxon>Pezizomycotina</taxon>
        <taxon>Eurotiomycetes</taxon>
        <taxon>Eurotiomycetidae</taxon>
        <taxon>Eurotiales</taxon>
        <taxon>Aspergillaceae</taxon>
        <taxon>Penicillium</taxon>
    </lineage>
</organism>
<name>A0A9W9Q986_PENBR</name>
<accession>A0A9W9Q986</accession>
<dbReference type="AlphaFoldDB" id="A0A9W9Q986"/>
<protein>
    <submittedName>
        <fullName evidence="2">Uncharacterized protein</fullName>
    </submittedName>
</protein>
<dbReference type="EMBL" id="JAPZBQ010000005">
    <property type="protein sequence ID" value="KAJ5329260.1"/>
    <property type="molecule type" value="Genomic_DNA"/>
</dbReference>
<evidence type="ECO:0000256" key="1">
    <source>
        <dbReference type="SAM" id="MobiDB-lite"/>
    </source>
</evidence>
<reference evidence="2" key="2">
    <citation type="journal article" date="2023" name="IMA Fungus">
        <title>Comparative genomic study of the Penicillium genus elucidates a diverse pangenome and 15 lateral gene transfer events.</title>
        <authorList>
            <person name="Petersen C."/>
            <person name="Sorensen T."/>
            <person name="Nielsen M.R."/>
            <person name="Sondergaard T.E."/>
            <person name="Sorensen J.L."/>
            <person name="Fitzpatrick D.A."/>
            <person name="Frisvad J.C."/>
            <person name="Nielsen K.L."/>
        </authorList>
    </citation>
    <scope>NUCLEOTIDE SEQUENCE</scope>
    <source>
        <strain evidence="2">IBT 35673</strain>
    </source>
</reference>
<sequence length="105" mass="11754">MAWSMEWAREALGAYCRMSSLDWSAADATMEYGGIGMQEESGRERKSTSKYRSRIPKPTESSANQIHNNSNPMLLIPLGWLEAWDLSAAPVHYQPDRSPASSDEC</sequence>
<comment type="caution">
    <text evidence="2">The sequence shown here is derived from an EMBL/GenBank/DDBJ whole genome shotgun (WGS) entry which is preliminary data.</text>
</comment>
<evidence type="ECO:0000313" key="2">
    <source>
        <dbReference type="EMBL" id="KAJ5329260.1"/>
    </source>
</evidence>
<gene>
    <name evidence="2" type="ORF">N7452_009650</name>
</gene>
<dbReference type="Proteomes" id="UP001147695">
    <property type="component" value="Unassembled WGS sequence"/>
</dbReference>
<feature type="compositionally biased region" description="Polar residues" evidence="1">
    <location>
        <begin position="59"/>
        <end position="68"/>
    </location>
</feature>
<proteinExistence type="predicted"/>
<feature type="region of interest" description="Disordered" evidence="1">
    <location>
        <begin position="35"/>
        <end position="68"/>
    </location>
</feature>